<name>A0A2I2M8G3_9FLAO</name>
<dbReference type="PANTHER" id="PTHR12526">
    <property type="entry name" value="GLYCOSYLTRANSFERASE"/>
    <property type="match status" value="1"/>
</dbReference>
<feature type="domain" description="Glycosyl transferase family 1" evidence="1">
    <location>
        <begin position="216"/>
        <end position="365"/>
    </location>
</feature>
<protein>
    <recommendedName>
        <fullName evidence="1">Glycosyl transferase family 1 domain-containing protein</fullName>
    </recommendedName>
</protein>
<dbReference type="SUPFAM" id="SSF53756">
    <property type="entry name" value="UDP-Glycosyltransferase/glycogen phosphorylase"/>
    <property type="match status" value="1"/>
</dbReference>
<dbReference type="Pfam" id="PF00534">
    <property type="entry name" value="Glycos_transf_1"/>
    <property type="match status" value="1"/>
</dbReference>
<evidence type="ECO:0000259" key="1">
    <source>
        <dbReference type="Pfam" id="PF00534"/>
    </source>
</evidence>
<dbReference type="Gene3D" id="3.40.50.2000">
    <property type="entry name" value="Glycogen Phosphorylase B"/>
    <property type="match status" value="2"/>
</dbReference>
<sequence>MNKKVLYIGGFELPDKNAAAQRVIANAKILHEICEEVVLAGVGKDQGQVEFLSEPQSFDGILYYNVKYPKGYKAWLHYITTIEYIIKLIDKHAITHVIAYNYPGFALYRLHNICKKKGVKLLSDCTEWYEATGSPIRRIIKKIDVSLRMNTVQPKLDGLMVISDFLFDFYKDKVDNIINVPPLVDLSMKKWDIEVVANKENAINLIYAGSPGAGQKDRLDLIIEALQRILKDTNLKIIFTVIGITKEQYKANFNIKDDCFTAIDSFVNFKGRLTHLEVLSQVKASDYQVFVRDENLTTSAGFPTKYVEAISCGTPVLTNSAGSIVNFYEQGKTGFLLDNSSLDNLVISFKEILTKEIDIQSMKAYCKNSKMFDISNFKNQFIKFLEKA</sequence>
<dbReference type="GO" id="GO:0016757">
    <property type="term" value="F:glycosyltransferase activity"/>
    <property type="evidence" value="ECO:0007669"/>
    <property type="project" value="InterPro"/>
</dbReference>
<dbReference type="InterPro" id="IPR001296">
    <property type="entry name" value="Glyco_trans_1"/>
</dbReference>
<dbReference type="AlphaFoldDB" id="A0A2I2M8G3"/>
<reference evidence="2 3" key="1">
    <citation type="submission" date="2017-11" db="EMBL/GenBank/DDBJ databases">
        <authorList>
            <person name="Duchaud E."/>
        </authorList>
    </citation>
    <scope>NUCLEOTIDE SEQUENCE [LARGE SCALE GENOMIC DNA]</scope>
    <source>
        <strain evidence="2 3">TNO010</strain>
    </source>
</reference>
<accession>A0A2I2M8G3</accession>
<dbReference type="EMBL" id="OENE01000010">
    <property type="protein sequence ID" value="SOU88330.1"/>
    <property type="molecule type" value="Genomic_DNA"/>
</dbReference>
<organism evidence="2 3">
    <name type="scientific">Tenacibaculum finnmarkense genomovar ulcerans</name>
    <dbReference type="NCBI Taxonomy" id="2781388"/>
    <lineage>
        <taxon>Bacteria</taxon>
        <taxon>Pseudomonadati</taxon>
        <taxon>Bacteroidota</taxon>
        <taxon>Flavobacteriia</taxon>
        <taxon>Flavobacteriales</taxon>
        <taxon>Flavobacteriaceae</taxon>
        <taxon>Tenacibaculum</taxon>
        <taxon>Tenacibaculum finnmarkense</taxon>
    </lineage>
</organism>
<proteinExistence type="predicted"/>
<evidence type="ECO:0000313" key="3">
    <source>
        <dbReference type="Proteomes" id="UP000490060"/>
    </source>
</evidence>
<dbReference type="PANTHER" id="PTHR12526:SF630">
    <property type="entry name" value="GLYCOSYLTRANSFERASE"/>
    <property type="match status" value="1"/>
</dbReference>
<dbReference type="Proteomes" id="UP000490060">
    <property type="component" value="Unassembled WGS sequence"/>
</dbReference>
<evidence type="ECO:0000313" key="2">
    <source>
        <dbReference type="EMBL" id="SOU88330.1"/>
    </source>
</evidence>
<dbReference type="RefSeq" id="WP_058884367.1">
    <property type="nucleotide sequence ID" value="NZ_JAJHTM010000009.1"/>
</dbReference>
<gene>
    <name evidence="2" type="ORF">TNO010_180026</name>
</gene>